<comment type="caution">
    <text evidence="3">The sequence shown here is derived from an EMBL/GenBank/DDBJ whole genome shotgun (WGS) entry which is preliminary data.</text>
</comment>
<dbReference type="RefSeq" id="WP_121194151.1">
    <property type="nucleotide sequence ID" value="NZ_RBWV01000013.1"/>
</dbReference>
<accession>A0A420XMY3</accession>
<feature type="domain" description="YCII-related" evidence="2">
    <location>
        <begin position="1"/>
        <end position="107"/>
    </location>
</feature>
<dbReference type="InParanoid" id="A0A420XMY3"/>
<dbReference type="InterPro" id="IPR011008">
    <property type="entry name" value="Dimeric_a/b-barrel"/>
</dbReference>
<evidence type="ECO:0000259" key="2">
    <source>
        <dbReference type="Pfam" id="PF03795"/>
    </source>
</evidence>
<dbReference type="OrthoDB" id="668782at2"/>
<comment type="similarity">
    <text evidence="1">Belongs to the YciI family.</text>
</comment>
<dbReference type="SUPFAM" id="SSF54909">
    <property type="entry name" value="Dimeric alpha+beta barrel"/>
    <property type="match status" value="1"/>
</dbReference>
<gene>
    <name evidence="3" type="ORF">CLV35_2885</name>
</gene>
<dbReference type="Proteomes" id="UP000281955">
    <property type="component" value="Unassembled WGS sequence"/>
</dbReference>
<name>A0A420XMY3_9ACTN</name>
<dbReference type="PANTHER" id="PTHR35174:SF3">
    <property type="entry name" value="BLL7171 PROTEIN"/>
    <property type="match status" value="1"/>
</dbReference>
<sequence length="134" mass="14360">MRYMLMQAYGPVELQDCPPMTEWAPEDVRAHIEFQHTLNAELLASGELVDAQGLAGPDVAKFVVSDGVNPPKVVDGPYPESKELLAGYRLVDVDSVERALEIAARSSAAPGPGGAPLRMPIEVRQVLGAPDPEV</sequence>
<evidence type="ECO:0000256" key="1">
    <source>
        <dbReference type="ARBA" id="ARBA00007689"/>
    </source>
</evidence>
<reference evidence="3 4" key="1">
    <citation type="submission" date="2018-10" db="EMBL/GenBank/DDBJ databases">
        <title>Genomic Encyclopedia of Archaeal and Bacterial Type Strains, Phase II (KMG-II): from individual species to whole genera.</title>
        <authorList>
            <person name="Goeker M."/>
        </authorList>
    </citation>
    <scope>NUCLEOTIDE SEQUENCE [LARGE SCALE GENOMIC DNA]</scope>
    <source>
        <strain evidence="3 4">RP-AC37</strain>
    </source>
</reference>
<dbReference type="InterPro" id="IPR005545">
    <property type="entry name" value="YCII"/>
</dbReference>
<evidence type="ECO:0000313" key="3">
    <source>
        <dbReference type="EMBL" id="RKS72638.1"/>
    </source>
</evidence>
<dbReference type="Gene3D" id="3.30.70.1060">
    <property type="entry name" value="Dimeric alpha+beta barrel"/>
    <property type="match status" value="1"/>
</dbReference>
<proteinExistence type="inferred from homology"/>
<organism evidence="3 4">
    <name type="scientific">Motilibacter peucedani</name>
    <dbReference type="NCBI Taxonomy" id="598650"/>
    <lineage>
        <taxon>Bacteria</taxon>
        <taxon>Bacillati</taxon>
        <taxon>Actinomycetota</taxon>
        <taxon>Actinomycetes</taxon>
        <taxon>Motilibacterales</taxon>
        <taxon>Motilibacteraceae</taxon>
        <taxon>Motilibacter</taxon>
    </lineage>
</organism>
<dbReference type="EMBL" id="RBWV01000013">
    <property type="protein sequence ID" value="RKS72638.1"/>
    <property type="molecule type" value="Genomic_DNA"/>
</dbReference>
<dbReference type="Pfam" id="PF03795">
    <property type="entry name" value="YCII"/>
    <property type="match status" value="1"/>
</dbReference>
<evidence type="ECO:0000313" key="4">
    <source>
        <dbReference type="Proteomes" id="UP000281955"/>
    </source>
</evidence>
<dbReference type="PANTHER" id="PTHR35174">
    <property type="entry name" value="BLL7171 PROTEIN-RELATED"/>
    <property type="match status" value="1"/>
</dbReference>
<dbReference type="AlphaFoldDB" id="A0A420XMY3"/>
<protein>
    <recommendedName>
        <fullName evidence="2">YCII-related domain-containing protein</fullName>
    </recommendedName>
</protein>
<keyword evidence="4" id="KW-1185">Reference proteome</keyword>